<keyword evidence="9" id="KW-0505">Motor protein</keyword>
<dbReference type="InterPro" id="IPR015943">
    <property type="entry name" value="WD40/YVTN_repeat-like_dom_sf"/>
</dbReference>
<dbReference type="SUPFAM" id="SSF50978">
    <property type="entry name" value="WD40 repeat-like"/>
    <property type="match status" value="1"/>
</dbReference>
<evidence type="ECO:0000256" key="6">
    <source>
        <dbReference type="ARBA" id="ARBA00022737"/>
    </source>
</evidence>
<feature type="compositionally biased region" description="Basic and acidic residues" evidence="13">
    <location>
        <begin position="514"/>
        <end position="523"/>
    </location>
</feature>
<feature type="region of interest" description="Disordered" evidence="13">
    <location>
        <begin position="514"/>
        <end position="543"/>
    </location>
</feature>
<evidence type="ECO:0000256" key="8">
    <source>
        <dbReference type="ARBA" id="ARBA00023069"/>
    </source>
</evidence>
<evidence type="ECO:0000256" key="2">
    <source>
        <dbReference type="ARBA" id="ARBA00011059"/>
    </source>
</evidence>
<evidence type="ECO:0000256" key="3">
    <source>
        <dbReference type="ARBA" id="ARBA00022490"/>
    </source>
</evidence>
<keyword evidence="8" id="KW-0969">Cilium</keyword>
<evidence type="ECO:0000256" key="11">
    <source>
        <dbReference type="ARBA" id="ARBA00023273"/>
    </source>
</evidence>
<dbReference type="PANTHER" id="PTHR12442">
    <property type="entry name" value="DYNEIN INTERMEDIATE CHAIN"/>
    <property type="match status" value="1"/>
</dbReference>
<dbReference type="GO" id="GO:0003341">
    <property type="term" value="P:cilium movement"/>
    <property type="evidence" value="ECO:0007669"/>
    <property type="project" value="TreeGrafter"/>
</dbReference>
<dbReference type="PROSITE" id="PS50082">
    <property type="entry name" value="WD_REPEATS_2"/>
    <property type="match status" value="1"/>
</dbReference>
<keyword evidence="10" id="KW-0206">Cytoskeleton</keyword>
<dbReference type="GO" id="GO:0005874">
    <property type="term" value="C:microtubule"/>
    <property type="evidence" value="ECO:0007669"/>
    <property type="project" value="UniProtKB-KW"/>
</dbReference>
<dbReference type="PANTHER" id="PTHR12442:SF7">
    <property type="entry name" value="DYNEIN AXONEMAL INTERMEDIATE CHAIN 2"/>
    <property type="match status" value="1"/>
</dbReference>
<feature type="compositionally biased region" description="Polar residues" evidence="13">
    <location>
        <begin position="532"/>
        <end position="541"/>
    </location>
</feature>
<dbReference type="STRING" id="403673.A0A177WBT1"/>
<accession>A0A177WBT1</accession>
<evidence type="ECO:0000313" key="14">
    <source>
        <dbReference type="EMBL" id="OAJ37256.1"/>
    </source>
</evidence>
<evidence type="ECO:0000313" key="15">
    <source>
        <dbReference type="Proteomes" id="UP000077115"/>
    </source>
</evidence>
<dbReference type="GO" id="GO:0045504">
    <property type="term" value="F:dynein heavy chain binding"/>
    <property type="evidence" value="ECO:0007669"/>
    <property type="project" value="TreeGrafter"/>
</dbReference>
<keyword evidence="11" id="KW-0966">Cell projection</keyword>
<evidence type="ECO:0000256" key="12">
    <source>
        <dbReference type="PROSITE-ProRule" id="PRU00221"/>
    </source>
</evidence>
<keyword evidence="7" id="KW-0243">Dynein</keyword>
<evidence type="ECO:0000256" key="13">
    <source>
        <dbReference type="SAM" id="MobiDB-lite"/>
    </source>
</evidence>
<dbReference type="AlphaFoldDB" id="A0A177WBT1"/>
<evidence type="ECO:0000256" key="5">
    <source>
        <dbReference type="ARBA" id="ARBA00022701"/>
    </source>
</evidence>
<dbReference type="GO" id="GO:0036157">
    <property type="term" value="C:outer dynein arm"/>
    <property type="evidence" value="ECO:0007669"/>
    <property type="project" value="TreeGrafter"/>
</dbReference>
<evidence type="ECO:0000256" key="10">
    <source>
        <dbReference type="ARBA" id="ARBA00023212"/>
    </source>
</evidence>
<dbReference type="Gene3D" id="2.130.10.10">
    <property type="entry name" value="YVTN repeat-like/Quinoprotein amine dehydrogenase"/>
    <property type="match status" value="2"/>
</dbReference>
<dbReference type="InterPro" id="IPR001680">
    <property type="entry name" value="WD40_rpt"/>
</dbReference>
<sequence>MEIVYVYQRKRKEFGKQPLFSERSAELAVNIPPEPAYIKNYVERNPCQAEVQCAPEKSEHELGLKSICFILNEVNTESFSFTNRGILHTQGGWPKDVDPTDVEHTIRYRKKIEKDEEYMRAIKSLGDSMEHCIKQNNAIDIYEEYFVDAVDNISAEPPAAKSINVYRDPNSIKRPASYLSWYPDDGHKIAVAYSVLDFQKMPANMCLDSYIWDVENPNTPEQTLSPASPIVSIKYNPKDPHILVGGLYNGLLSYWDTRKGSFPVDTSPIEKSHRDPVYNVSWVQSKSGCEFFSVSTDGQVLWWDIRKLSEPTETMIIDPEKNGSIVGGTVLDFETTMPTKFMVGSENGSIFMCNKKAKNPSEKITHIYPGHHGPICALQRNPFFLKNFLTIGDWKAQIWAEDVKSPIMSTKYSMQYLTDGCWSPTRPSVFFTSKRDGTLDIWDYIFKQNEPTLTVQVCNSPIHCIKAQEHGRILAASAQDGSTTIFELSDGLAKLQNNEKSIFSQMLEREAKREKTLESSAREKRIKAAQKRPNSGASKPTGSALEDLIKSCEEDFFNYIDDGSGAIRDEAFARIRDFGKKGKDNDNDMATAPAADGYTEAGIPVV</sequence>
<proteinExistence type="inferred from homology"/>
<protein>
    <submittedName>
        <fullName evidence="14">Uncharacterized protein</fullName>
    </submittedName>
</protein>
<comment type="subcellular location">
    <subcellularLocation>
        <location evidence="1">Cytoplasm</location>
        <location evidence="1">Cytoskeleton</location>
        <location evidence="1">Cilium axoneme</location>
    </subcellularLocation>
</comment>
<evidence type="ECO:0000256" key="7">
    <source>
        <dbReference type="ARBA" id="ARBA00023017"/>
    </source>
</evidence>
<dbReference type="SMART" id="SM00320">
    <property type="entry name" value="WD40"/>
    <property type="match status" value="5"/>
</dbReference>
<keyword evidence="6" id="KW-0677">Repeat</keyword>
<comment type="similarity">
    <text evidence="2">Belongs to the dynein intermediate chain family.</text>
</comment>
<evidence type="ECO:0000256" key="1">
    <source>
        <dbReference type="ARBA" id="ARBA00004430"/>
    </source>
</evidence>
<keyword evidence="5" id="KW-0493">Microtubule</keyword>
<dbReference type="FunFam" id="2.130.10.10:FF:002188">
    <property type="entry name" value="Predicted protein"/>
    <property type="match status" value="1"/>
</dbReference>
<organism evidence="14 15">
    <name type="scientific">Batrachochytrium dendrobatidis (strain JEL423)</name>
    <dbReference type="NCBI Taxonomy" id="403673"/>
    <lineage>
        <taxon>Eukaryota</taxon>
        <taxon>Fungi</taxon>
        <taxon>Fungi incertae sedis</taxon>
        <taxon>Chytridiomycota</taxon>
        <taxon>Chytridiomycota incertae sedis</taxon>
        <taxon>Chytridiomycetes</taxon>
        <taxon>Rhizophydiales</taxon>
        <taxon>Rhizophydiales incertae sedis</taxon>
        <taxon>Batrachochytrium</taxon>
    </lineage>
</organism>
<gene>
    <name evidence="14" type="ORF">BDEG_21301</name>
</gene>
<feature type="region of interest" description="Disordered" evidence="13">
    <location>
        <begin position="579"/>
        <end position="606"/>
    </location>
</feature>
<dbReference type="VEuPathDB" id="FungiDB:BDEG_21301"/>
<dbReference type="GO" id="GO:0045503">
    <property type="term" value="F:dynein light chain binding"/>
    <property type="evidence" value="ECO:0007669"/>
    <property type="project" value="TreeGrafter"/>
</dbReference>
<dbReference type="InterPro" id="IPR050687">
    <property type="entry name" value="Dynein_IC"/>
</dbReference>
<keyword evidence="4 12" id="KW-0853">WD repeat</keyword>
<feature type="repeat" description="WD" evidence="12">
    <location>
        <begin position="270"/>
        <end position="313"/>
    </location>
</feature>
<name>A0A177WBT1_BATDL</name>
<dbReference type="InterPro" id="IPR036322">
    <property type="entry name" value="WD40_repeat_dom_sf"/>
</dbReference>
<dbReference type="OrthoDB" id="366230at2759"/>
<reference evidence="14 15" key="1">
    <citation type="submission" date="2006-10" db="EMBL/GenBank/DDBJ databases">
        <title>The Genome Sequence of Batrachochytrium dendrobatidis JEL423.</title>
        <authorList>
            <consortium name="The Broad Institute Genome Sequencing Platform"/>
            <person name="Birren B."/>
            <person name="Lander E."/>
            <person name="Galagan J."/>
            <person name="Cuomo C."/>
            <person name="Devon K."/>
            <person name="Jaffe D."/>
            <person name="Butler J."/>
            <person name="Alvarez P."/>
            <person name="Gnerre S."/>
            <person name="Grabherr M."/>
            <person name="Kleber M."/>
            <person name="Mauceli E."/>
            <person name="Brockman W."/>
            <person name="Young S."/>
            <person name="LaButti K."/>
            <person name="Sykes S."/>
            <person name="DeCaprio D."/>
            <person name="Crawford M."/>
            <person name="Koehrsen M."/>
            <person name="Engels R."/>
            <person name="Montgomery P."/>
            <person name="Pearson M."/>
            <person name="Howarth C."/>
            <person name="Larson L."/>
            <person name="White J."/>
            <person name="O'Leary S."/>
            <person name="Kodira C."/>
            <person name="Zeng Q."/>
            <person name="Yandava C."/>
            <person name="Alvarado L."/>
            <person name="Longcore J."/>
            <person name="James T."/>
        </authorList>
    </citation>
    <scope>NUCLEOTIDE SEQUENCE [LARGE SCALE GENOMIC DNA]</scope>
    <source>
        <strain evidence="14 15">JEL423</strain>
    </source>
</reference>
<keyword evidence="3" id="KW-0963">Cytoplasm</keyword>
<dbReference type="Proteomes" id="UP000077115">
    <property type="component" value="Unassembled WGS sequence"/>
</dbReference>
<reference evidence="14 15" key="2">
    <citation type="submission" date="2016-05" db="EMBL/GenBank/DDBJ databases">
        <title>Lineage-specific infection strategies underlie the spectrum of fungal disease in amphibians.</title>
        <authorList>
            <person name="Cuomo C.A."/>
            <person name="Farrer R.A."/>
            <person name="James T."/>
            <person name="Longcore J."/>
            <person name="Birren B."/>
        </authorList>
    </citation>
    <scope>NUCLEOTIDE SEQUENCE [LARGE SCALE GENOMIC DNA]</scope>
    <source>
        <strain evidence="14 15">JEL423</strain>
    </source>
</reference>
<evidence type="ECO:0000256" key="9">
    <source>
        <dbReference type="ARBA" id="ARBA00023175"/>
    </source>
</evidence>
<dbReference type="GO" id="GO:0036158">
    <property type="term" value="P:outer dynein arm assembly"/>
    <property type="evidence" value="ECO:0007669"/>
    <property type="project" value="TreeGrafter"/>
</dbReference>
<dbReference type="eggNOG" id="KOG1587">
    <property type="taxonomic scope" value="Eukaryota"/>
</dbReference>
<evidence type="ECO:0000256" key="4">
    <source>
        <dbReference type="ARBA" id="ARBA00022574"/>
    </source>
</evidence>
<dbReference type="EMBL" id="DS022300">
    <property type="protein sequence ID" value="OAJ37256.1"/>
    <property type="molecule type" value="Genomic_DNA"/>
</dbReference>